<organism evidence="1 2">
    <name type="scientific">Psychroflexus longus</name>
    <dbReference type="NCBI Taxonomy" id="2873596"/>
    <lineage>
        <taxon>Bacteria</taxon>
        <taxon>Pseudomonadati</taxon>
        <taxon>Bacteroidota</taxon>
        <taxon>Flavobacteriia</taxon>
        <taxon>Flavobacteriales</taxon>
        <taxon>Flavobacteriaceae</taxon>
        <taxon>Psychroflexus</taxon>
    </lineage>
</organism>
<protein>
    <submittedName>
        <fullName evidence="1">Uncharacterized protein</fullName>
    </submittedName>
</protein>
<accession>A0ABS7XHL2</accession>
<gene>
    <name evidence="1" type="ORF">LB452_05905</name>
</gene>
<evidence type="ECO:0000313" key="2">
    <source>
        <dbReference type="Proteomes" id="UP001199314"/>
    </source>
</evidence>
<sequence>MSNKSLAQSDGAAIGIAAGATAITFLAADAAVKETAKEVSQFRSKEFIMDYIIGPVGSGEIKFETESLASDDSAGVVSIAFNCSELNKKGLLLAFIGKNRNKLGTLTTAYGFKYIPYDEAVSLLNRIDNVKDDNKDYMRDDNDVNNVYIQHDDMRFILYRDGGDKIRVFWNGFEVEWERIPFDRTKRRLERWFE</sequence>
<reference evidence="2" key="1">
    <citation type="submission" date="2023-07" db="EMBL/GenBank/DDBJ databases">
        <title>Novel species isolated from saline lakes on Tibetan Plateau.</title>
        <authorList>
            <person name="Lu H."/>
        </authorList>
    </citation>
    <scope>NUCLEOTIDE SEQUENCE [LARGE SCALE GENOMIC DNA]</scope>
    <source>
        <strain evidence="2">CAK8W</strain>
    </source>
</reference>
<keyword evidence="2" id="KW-1185">Reference proteome</keyword>
<dbReference type="RefSeq" id="WP_224460809.1">
    <property type="nucleotide sequence ID" value="NZ_JAIQZE010000004.1"/>
</dbReference>
<name>A0ABS7XHL2_9FLAO</name>
<dbReference type="EMBL" id="JAIQZE010000004">
    <property type="protein sequence ID" value="MBZ9778454.1"/>
    <property type="molecule type" value="Genomic_DNA"/>
</dbReference>
<proteinExistence type="predicted"/>
<evidence type="ECO:0000313" key="1">
    <source>
        <dbReference type="EMBL" id="MBZ9778454.1"/>
    </source>
</evidence>
<dbReference type="Proteomes" id="UP001199314">
    <property type="component" value="Unassembled WGS sequence"/>
</dbReference>
<comment type="caution">
    <text evidence="1">The sequence shown here is derived from an EMBL/GenBank/DDBJ whole genome shotgun (WGS) entry which is preliminary data.</text>
</comment>